<evidence type="ECO:0000313" key="3">
    <source>
        <dbReference type="EMBL" id="AMQ55570.1"/>
    </source>
</evidence>
<evidence type="ECO:0000313" key="4">
    <source>
        <dbReference type="Proteomes" id="UP000073816"/>
    </source>
</evidence>
<dbReference type="EMBL" id="CP012836">
    <property type="protein sequence ID" value="AMQ55570.1"/>
    <property type="molecule type" value="Genomic_DNA"/>
</dbReference>
<feature type="signal peptide" evidence="2">
    <location>
        <begin position="1"/>
        <end position="31"/>
    </location>
</feature>
<feature type="compositionally biased region" description="Polar residues" evidence="1">
    <location>
        <begin position="68"/>
        <end position="80"/>
    </location>
</feature>
<organism evidence="3 4">
    <name type="scientific">Algoriphagus sanaruensis</name>
    <dbReference type="NCBI Taxonomy" id="1727163"/>
    <lineage>
        <taxon>Bacteria</taxon>
        <taxon>Pseudomonadati</taxon>
        <taxon>Bacteroidota</taxon>
        <taxon>Cytophagia</taxon>
        <taxon>Cytophagales</taxon>
        <taxon>Cyclobacteriaceae</taxon>
        <taxon>Algoriphagus</taxon>
    </lineage>
</organism>
<feature type="region of interest" description="Disordered" evidence="1">
    <location>
        <begin position="28"/>
        <end position="103"/>
    </location>
</feature>
<protein>
    <submittedName>
        <fullName evidence="3">Uncharacterized protein</fullName>
    </submittedName>
</protein>
<feature type="compositionally biased region" description="Basic and acidic residues" evidence="1">
    <location>
        <begin position="82"/>
        <end position="100"/>
    </location>
</feature>
<dbReference type="RefSeq" id="WP_067544048.1">
    <property type="nucleotide sequence ID" value="NZ_CP012836.1"/>
</dbReference>
<evidence type="ECO:0000256" key="2">
    <source>
        <dbReference type="SAM" id="SignalP"/>
    </source>
</evidence>
<sequence length="120" mass="13312">MLKFSNFSVKKPLLLVFVLMGMALISHESSAQNENEKAEELPSTRVDRSGSEDHTASRENAPILFNASKASTSVQKTTTPLAKRDNTTDFPKEGETKKPESPSTLSFNIFLYIVDKFKGD</sequence>
<reference evidence="4" key="1">
    <citation type="submission" date="2015-09" db="EMBL/GenBank/DDBJ databases">
        <title>Complete sequence of Algoriphagus sp. M8-2.</title>
        <authorList>
            <person name="Shintani M."/>
        </authorList>
    </citation>
    <scope>NUCLEOTIDE SEQUENCE [LARGE SCALE GENOMIC DNA]</scope>
    <source>
        <strain evidence="4">M8-2</strain>
    </source>
</reference>
<gene>
    <name evidence="3" type="ORF">AO498_04080</name>
</gene>
<keyword evidence="2" id="KW-0732">Signal</keyword>
<feature type="compositionally biased region" description="Basic and acidic residues" evidence="1">
    <location>
        <begin position="34"/>
        <end position="57"/>
    </location>
</feature>
<accession>A0A142EKB5</accession>
<dbReference type="STRING" id="1727163.AO498_04080"/>
<dbReference type="OrthoDB" id="839483at2"/>
<evidence type="ECO:0000256" key="1">
    <source>
        <dbReference type="SAM" id="MobiDB-lite"/>
    </source>
</evidence>
<dbReference type="AlphaFoldDB" id="A0A142EKB5"/>
<dbReference type="PATRIC" id="fig|1727163.4.peg.849"/>
<dbReference type="Proteomes" id="UP000073816">
    <property type="component" value="Chromosome"/>
</dbReference>
<feature type="chain" id="PRO_5007494685" evidence="2">
    <location>
        <begin position="32"/>
        <end position="120"/>
    </location>
</feature>
<dbReference type="KEGG" id="alm:AO498_04080"/>
<reference evidence="3 4" key="2">
    <citation type="journal article" date="2016" name="Genome Announc.">
        <title>Complete Genome Sequence of Algoriphagus sp. Strain M8-2, Isolated from a Brackish Lake.</title>
        <authorList>
            <person name="Muraguchi Y."/>
            <person name="Kushimoto K."/>
            <person name="Ohtsubo Y."/>
            <person name="Suzuki T."/>
            <person name="Dohra H."/>
            <person name="Kimbara K."/>
            <person name="Shintani M."/>
        </authorList>
    </citation>
    <scope>NUCLEOTIDE SEQUENCE [LARGE SCALE GENOMIC DNA]</scope>
    <source>
        <strain evidence="3 4">M8-2</strain>
    </source>
</reference>
<name>A0A142EKB5_9BACT</name>
<keyword evidence="4" id="KW-1185">Reference proteome</keyword>
<proteinExistence type="predicted"/>